<evidence type="ECO:0000313" key="4">
    <source>
        <dbReference type="Proteomes" id="UP000320216"/>
    </source>
</evidence>
<feature type="region of interest" description="Disordered" evidence="1">
    <location>
        <begin position="47"/>
        <end position="73"/>
    </location>
</feature>
<feature type="domain" description="SIP-like Rossmann fold" evidence="2">
    <location>
        <begin position="208"/>
        <end position="317"/>
    </location>
</feature>
<protein>
    <recommendedName>
        <fullName evidence="2">SIP-like Rossmann fold domain-containing protein</fullName>
    </recommendedName>
</protein>
<sequence length="328" mass="34933">MSSAEPRIMLRPERTSVSSSTITTRTDTIAPLIRSLLPGSTLRCPERVTAGVDHGSPDRRGVISPRRPMSATAPLSKTGTVRVISLEASRVARRREGAVTGTIVDVSSITSTIVRVSVALPAASGSRSARPHHATVDVPTPNGTVSRLMTPGPFRAGRKPGTTVTDFDVVTHGGAGALTPWARSARRGDELRLSFSPSRLSLPSGYGRYLLFADATALPALRVLLGDAGGLRCTAYAGAFYSDTPDYLKHHDSVEWLPANRRDDELAVALASLGRLQPDAFVWAAGAAHRMRPLRVLLAEQSDRPATASLITDHWDRDAHPLSAVSAS</sequence>
<dbReference type="Proteomes" id="UP000320216">
    <property type="component" value="Chromosome"/>
</dbReference>
<accession>A0A5B8M3T8</accession>
<feature type="region of interest" description="Disordered" evidence="1">
    <location>
        <begin position="126"/>
        <end position="160"/>
    </location>
</feature>
<dbReference type="Gene3D" id="3.40.50.80">
    <property type="entry name" value="Nucleotide-binding domain of ferredoxin-NADP reductase (FNR) module"/>
    <property type="match status" value="1"/>
</dbReference>
<dbReference type="KEGG" id="huw:FPZ11_11360"/>
<reference evidence="3 4" key="1">
    <citation type="submission" date="2019-07" db="EMBL/GenBank/DDBJ databases">
        <title>Full genome sequence of Humibacter sp. WJ7-1.</title>
        <authorList>
            <person name="Im W.-T."/>
        </authorList>
    </citation>
    <scope>NUCLEOTIDE SEQUENCE [LARGE SCALE GENOMIC DNA]</scope>
    <source>
        <strain evidence="3 4">WJ7-1</strain>
    </source>
</reference>
<dbReference type="InterPro" id="IPR039374">
    <property type="entry name" value="SIP_fam"/>
</dbReference>
<dbReference type="AlphaFoldDB" id="A0A5B8M3T8"/>
<keyword evidence="4" id="KW-1185">Reference proteome</keyword>
<dbReference type="EMBL" id="CP042305">
    <property type="protein sequence ID" value="QDZ15277.1"/>
    <property type="molecule type" value="Genomic_DNA"/>
</dbReference>
<dbReference type="Pfam" id="PF04954">
    <property type="entry name" value="SIP"/>
    <property type="match status" value="1"/>
</dbReference>
<dbReference type="OrthoDB" id="9814826at2"/>
<dbReference type="PANTHER" id="PTHR30157">
    <property type="entry name" value="FERRIC REDUCTASE, NADPH-DEPENDENT"/>
    <property type="match status" value="1"/>
</dbReference>
<organism evidence="3 4">
    <name type="scientific">Humibacter ginsenosidimutans</name>
    <dbReference type="NCBI Taxonomy" id="2599293"/>
    <lineage>
        <taxon>Bacteria</taxon>
        <taxon>Bacillati</taxon>
        <taxon>Actinomycetota</taxon>
        <taxon>Actinomycetes</taxon>
        <taxon>Micrococcales</taxon>
        <taxon>Microbacteriaceae</taxon>
        <taxon>Humibacter</taxon>
    </lineage>
</organism>
<dbReference type="InterPro" id="IPR039261">
    <property type="entry name" value="FNR_nucleotide-bd"/>
</dbReference>
<evidence type="ECO:0000313" key="3">
    <source>
        <dbReference type="EMBL" id="QDZ15277.1"/>
    </source>
</evidence>
<dbReference type="Gene3D" id="2.40.30.10">
    <property type="entry name" value="Translation factors"/>
    <property type="match status" value="1"/>
</dbReference>
<proteinExistence type="predicted"/>
<feature type="region of interest" description="Disordered" evidence="1">
    <location>
        <begin position="1"/>
        <end position="22"/>
    </location>
</feature>
<dbReference type="InterPro" id="IPR007037">
    <property type="entry name" value="SIP_rossman_dom"/>
</dbReference>
<evidence type="ECO:0000259" key="2">
    <source>
        <dbReference type="Pfam" id="PF04954"/>
    </source>
</evidence>
<evidence type="ECO:0000256" key="1">
    <source>
        <dbReference type="SAM" id="MobiDB-lite"/>
    </source>
</evidence>
<name>A0A5B8M3T8_9MICO</name>
<gene>
    <name evidence="3" type="ORF">FPZ11_11360</name>
</gene>
<dbReference type="PANTHER" id="PTHR30157:SF0">
    <property type="entry name" value="NADPH-DEPENDENT FERRIC-CHELATE REDUCTASE"/>
    <property type="match status" value="1"/>
</dbReference>